<evidence type="ECO:0000256" key="2">
    <source>
        <dbReference type="ARBA" id="ARBA00022679"/>
    </source>
</evidence>
<dbReference type="RefSeq" id="WP_344696921.1">
    <property type="nucleotide sequence ID" value="NZ_BAABBR010000001.1"/>
</dbReference>
<keyword evidence="4" id="KW-1185">Reference proteome</keyword>
<dbReference type="PANTHER" id="PTHR12526:SF510">
    <property type="entry name" value="D-INOSITOL 3-PHOSPHATE GLYCOSYLTRANSFERASE"/>
    <property type="match status" value="1"/>
</dbReference>
<evidence type="ECO:0000313" key="3">
    <source>
        <dbReference type="EMBL" id="GAA4039025.1"/>
    </source>
</evidence>
<comment type="caution">
    <text evidence="3">The sequence shown here is derived from an EMBL/GenBank/DDBJ whole genome shotgun (WGS) entry which is preliminary data.</text>
</comment>
<evidence type="ECO:0000256" key="1">
    <source>
        <dbReference type="ARBA" id="ARBA00022676"/>
    </source>
</evidence>
<name>A0ABP7UAK4_9SPHN</name>
<dbReference type="EMBL" id="BAABBR010000001">
    <property type="protein sequence ID" value="GAA4039025.1"/>
    <property type="molecule type" value="Genomic_DNA"/>
</dbReference>
<evidence type="ECO:0000313" key="4">
    <source>
        <dbReference type="Proteomes" id="UP001424459"/>
    </source>
</evidence>
<organism evidence="3 4">
    <name type="scientific">Sphingomonas rosea</name>
    <dbReference type="NCBI Taxonomy" id="335605"/>
    <lineage>
        <taxon>Bacteria</taxon>
        <taxon>Pseudomonadati</taxon>
        <taxon>Pseudomonadota</taxon>
        <taxon>Alphaproteobacteria</taxon>
        <taxon>Sphingomonadales</taxon>
        <taxon>Sphingomonadaceae</taxon>
        <taxon>Sphingomonas</taxon>
    </lineage>
</organism>
<dbReference type="SUPFAM" id="SSF53756">
    <property type="entry name" value="UDP-Glycosyltransferase/glycogen phosphorylase"/>
    <property type="match status" value="1"/>
</dbReference>
<keyword evidence="1" id="KW-0328">Glycosyltransferase</keyword>
<dbReference type="Pfam" id="PF13692">
    <property type="entry name" value="Glyco_trans_1_4"/>
    <property type="match status" value="1"/>
</dbReference>
<proteinExistence type="predicted"/>
<protein>
    <submittedName>
        <fullName evidence="3">Glycosyltransferase family 4 protein</fullName>
    </submittedName>
</protein>
<keyword evidence="2" id="KW-0808">Transferase</keyword>
<gene>
    <name evidence="3" type="ORF">GCM10022281_19850</name>
</gene>
<accession>A0ABP7UAK4</accession>
<dbReference type="CDD" id="cd03801">
    <property type="entry name" value="GT4_PimA-like"/>
    <property type="match status" value="1"/>
</dbReference>
<dbReference type="PANTHER" id="PTHR12526">
    <property type="entry name" value="GLYCOSYLTRANSFERASE"/>
    <property type="match status" value="1"/>
</dbReference>
<dbReference type="Gene3D" id="3.40.50.2000">
    <property type="entry name" value="Glycogen Phosphorylase B"/>
    <property type="match status" value="2"/>
</dbReference>
<dbReference type="Proteomes" id="UP001424459">
    <property type="component" value="Unassembled WGS sequence"/>
</dbReference>
<sequence length="358" mass="39303">MRVLAFTRYDADAASTRYRLLQFLPALHAAGIEVEWHPLLGHGHMKRLVDGQGAAKASLPKSYARRVAQLLADRKPDLLWVYGELLPLVPASIELALMPRAVPVIYDWDDAFHLAYETHRKPLVRQLLSDKFGRLLKRASAVTCGNAYLRDHVGQWCDNVLVVPTVVDTDRWVPAAAPPEEPPVIGWIGSPSTWANVRPLLPLLERLHRETGVRLRAIGAGAGAEPDSFPGLDLVEWSEATEIAEVQRFSIGIMPLVDQAFERGKSGFKLIQYMACGLPIMASPIGVNATIVRDEANGLLASTEAEWEAGLRRLIADAGLRTRFGQAGRVDATQRYSLASQAPRLVSLFRSVAGASAR</sequence>
<reference evidence="4" key="1">
    <citation type="journal article" date="2019" name="Int. J. Syst. Evol. Microbiol.">
        <title>The Global Catalogue of Microorganisms (GCM) 10K type strain sequencing project: providing services to taxonomists for standard genome sequencing and annotation.</title>
        <authorList>
            <consortium name="The Broad Institute Genomics Platform"/>
            <consortium name="The Broad Institute Genome Sequencing Center for Infectious Disease"/>
            <person name="Wu L."/>
            <person name="Ma J."/>
        </authorList>
    </citation>
    <scope>NUCLEOTIDE SEQUENCE [LARGE SCALE GENOMIC DNA]</scope>
    <source>
        <strain evidence="4">JCM 17564</strain>
    </source>
</reference>